<dbReference type="SUPFAM" id="SSF55073">
    <property type="entry name" value="Nucleotide cyclase"/>
    <property type="match status" value="1"/>
</dbReference>
<feature type="compositionally biased region" description="Low complexity" evidence="1">
    <location>
        <begin position="498"/>
        <end position="511"/>
    </location>
</feature>
<dbReference type="CDD" id="cd01949">
    <property type="entry name" value="GGDEF"/>
    <property type="match status" value="1"/>
</dbReference>
<protein>
    <submittedName>
        <fullName evidence="4">GGDEF domain-containing protein</fullName>
        <ecNumber evidence="4">2.7.7.65</ecNumber>
    </submittedName>
</protein>
<keyword evidence="4" id="KW-0548">Nucleotidyltransferase</keyword>
<feature type="transmembrane region" description="Helical" evidence="2">
    <location>
        <begin position="143"/>
        <end position="161"/>
    </location>
</feature>
<accession>A0ABT9IHA7</accession>
<evidence type="ECO:0000313" key="5">
    <source>
        <dbReference type="Proteomes" id="UP001233673"/>
    </source>
</evidence>
<dbReference type="RefSeq" id="WP_306001501.1">
    <property type="nucleotide sequence ID" value="NZ_JASNFN010000034.1"/>
</dbReference>
<feature type="domain" description="GGDEF" evidence="3">
    <location>
        <begin position="360"/>
        <end position="492"/>
    </location>
</feature>
<organism evidence="4 5">
    <name type="scientific">Blastococcus carthaginiensis</name>
    <dbReference type="NCBI Taxonomy" id="3050034"/>
    <lineage>
        <taxon>Bacteria</taxon>
        <taxon>Bacillati</taxon>
        <taxon>Actinomycetota</taxon>
        <taxon>Actinomycetes</taxon>
        <taxon>Geodermatophilales</taxon>
        <taxon>Geodermatophilaceae</taxon>
        <taxon>Blastococcus</taxon>
    </lineage>
</organism>
<proteinExistence type="predicted"/>
<feature type="transmembrane region" description="Helical" evidence="2">
    <location>
        <begin position="173"/>
        <end position="198"/>
    </location>
</feature>
<dbReference type="InterPro" id="IPR029787">
    <property type="entry name" value="Nucleotide_cyclase"/>
</dbReference>
<dbReference type="SMART" id="SM00267">
    <property type="entry name" value="GGDEF"/>
    <property type="match status" value="1"/>
</dbReference>
<feature type="transmembrane region" description="Helical" evidence="2">
    <location>
        <begin position="77"/>
        <end position="94"/>
    </location>
</feature>
<feature type="transmembrane region" description="Helical" evidence="2">
    <location>
        <begin position="237"/>
        <end position="256"/>
    </location>
</feature>
<keyword evidence="2" id="KW-0812">Transmembrane</keyword>
<feature type="transmembrane region" description="Helical" evidence="2">
    <location>
        <begin position="205"/>
        <end position="225"/>
    </location>
</feature>
<sequence>MRADRPDTTGTGWSEVGWRLVVAATFVCTAVFALGVWQSPGTPAADLVDSGALAVAAPLLAVAVCLRAARRVPAERFVWWAAGAAWLCNLAGDLVHRALLAGNPDPPFPSAADALWLAAYPALFATPVLMVHARLARPRPGTWLDGLVGALGATAVAVAVLDPGVGAADMSALGVAVNLAYPVADVLLLALVGAVLAMIGHRADLVLTTVCVIVAVKFAGDLLLAREQAAGGYVPGGPLDLLWMVNASLTAAGAWLTRPRRRAPDVPEHRVRWRSLAIPLGCAVGSLAVLGARWGDGRTGPDEICALACLAAFLVRSAVTFAEGRALHEAGRQAGTDDLTGLPNRRSLMRRLEADLGAARPTGVLLLDLDGFKAVNDGLGHEAGDELLRRLSQRLQAALRPTDLVARLGGDEFVVVLDTTDPDVAPECAERLAEVVRRPVTVAGVPVRVGVSIGLALAPRDAAEPAALLRCADVAMYAAKGAGGGVRHHAPGTGDQVPSPRSPATSPAAGADVAPSG</sequence>
<feature type="transmembrane region" description="Helical" evidence="2">
    <location>
        <begin position="20"/>
        <end position="39"/>
    </location>
</feature>
<feature type="transmembrane region" description="Helical" evidence="2">
    <location>
        <begin position="114"/>
        <end position="131"/>
    </location>
</feature>
<dbReference type="GO" id="GO:0052621">
    <property type="term" value="F:diguanylate cyclase activity"/>
    <property type="evidence" value="ECO:0007669"/>
    <property type="project" value="UniProtKB-EC"/>
</dbReference>
<dbReference type="EMBL" id="JASNFN010000034">
    <property type="protein sequence ID" value="MDP5184964.1"/>
    <property type="molecule type" value="Genomic_DNA"/>
</dbReference>
<dbReference type="PROSITE" id="PS50887">
    <property type="entry name" value="GGDEF"/>
    <property type="match status" value="1"/>
</dbReference>
<evidence type="ECO:0000256" key="1">
    <source>
        <dbReference type="SAM" id="MobiDB-lite"/>
    </source>
</evidence>
<reference evidence="5" key="1">
    <citation type="submission" date="2023-05" db="EMBL/GenBank/DDBJ databases">
        <title>Draft genome of Pseudofrankia sp. BMG5.37.</title>
        <authorList>
            <person name="Gtari M."/>
            <person name="Ghodhbane F."/>
            <person name="Sbissi I."/>
        </authorList>
    </citation>
    <scope>NUCLEOTIDE SEQUENCE [LARGE SCALE GENOMIC DNA]</scope>
    <source>
        <strain evidence="5">BMG 814</strain>
    </source>
</reference>
<dbReference type="PANTHER" id="PTHR46663:SF2">
    <property type="entry name" value="GGDEF DOMAIN-CONTAINING PROTEIN"/>
    <property type="match status" value="1"/>
</dbReference>
<keyword evidence="2" id="KW-0472">Membrane</keyword>
<gene>
    <name evidence="4" type="ORF">QOZ88_20205</name>
</gene>
<keyword evidence="5" id="KW-1185">Reference proteome</keyword>
<evidence type="ECO:0000313" key="4">
    <source>
        <dbReference type="EMBL" id="MDP5184964.1"/>
    </source>
</evidence>
<dbReference type="Pfam" id="PF00990">
    <property type="entry name" value="GGDEF"/>
    <property type="match status" value="1"/>
</dbReference>
<feature type="region of interest" description="Disordered" evidence="1">
    <location>
        <begin position="483"/>
        <end position="517"/>
    </location>
</feature>
<keyword evidence="2" id="KW-1133">Transmembrane helix</keyword>
<keyword evidence="4" id="KW-0808">Transferase</keyword>
<dbReference type="PANTHER" id="PTHR46663">
    <property type="entry name" value="DIGUANYLATE CYCLASE DGCT-RELATED"/>
    <property type="match status" value="1"/>
</dbReference>
<feature type="transmembrane region" description="Helical" evidence="2">
    <location>
        <begin position="276"/>
        <end position="295"/>
    </location>
</feature>
<feature type="transmembrane region" description="Helical" evidence="2">
    <location>
        <begin position="51"/>
        <end position="70"/>
    </location>
</feature>
<dbReference type="InterPro" id="IPR052163">
    <property type="entry name" value="DGC-Regulatory_Protein"/>
</dbReference>
<dbReference type="EC" id="2.7.7.65" evidence="4"/>
<dbReference type="Gene3D" id="3.30.70.270">
    <property type="match status" value="1"/>
</dbReference>
<evidence type="ECO:0000256" key="2">
    <source>
        <dbReference type="SAM" id="Phobius"/>
    </source>
</evidence>
<dbReference type="InterPro" id="IPR000160">
    <property type="entry name" value="GGDEF_dom"/>
</dbReference>
<dbReference type="InterPro" id="IPR043128">
    <property type="entry name" value="Rev_trsase/Diguanyl_cyclase"/>
</dbReference>
<dbReference type="Proteomes" id="UP001233673">
    <property type="component" value="Unassembled WGS sequence"/>
</dbReference>
<comment type="caution">
    <text evidence="4">The sequence shown here is derived from an EMBL/GenBank/DDBJ whole genome shotgun (WGS) entry which is preliminary data.</text>
</comment>
<name>A0ABT9IHA7_9ACTN</name>
<dbReference type="NCBIfam" id="TIGR00254">
    <property type="entry name" value="GGDEF"/>
    <property type="match status" value="1"/>
</dbReference>
<evidence type="ECO:0000259" key="3">
    <source>
        <dbReference type="PROSITE" id="PS50887"/>
    </source>
</evidence>